<keyword evidence="1" id="KW-0812">Transmembrane</keyword>
<organism evidence="2 3">
    <name type="scientific">Armillaria novae-zelandiae</name>
    <dbReference type="NCBI Taxonomy" id="153914"/>
    <lineage>
        <taxon>Eukaryota</taxon>
        <taxon>Fungi</taxon>
        <taxon>Dikarya</taxon>
        <taxon>Basidiomycota</taxon>
        <taxon>Agaricomycotina</taxon>
        <taxon>Agaricomycetes</taxon>
        <taxon>Agaricomycetidae</taxon>
        <taxon>Agaricales</taxon>
        <taxon>Marasmiineae</taxon>
        <taxon>Physalacriaceae</taxon>
        <taxon>Armillaria</taxon>
    </lineage>
</organism>
<name>A0AA39UE02_9AGAR</name>
<dbReference type="EMBL" id="JAUEPR010000024">
    <property type="protein sequence ID" value="KAK0475185.1"/>
    <property type="molecule type" value="Genomic_DNA"/>
</dbReference>
<feature type="transmembrane region" description="Helical" evidence="1">
    <location>
        <begin position="102"/>
        <end position="123"/>
    </location>
</feature>
<proteinExistence type="predicted"/>
<accession>A0AA39UE02</accession>
<evidence type="ECO:0000313" key="2">
    <source>
        <dbReference type="EMBL" id="KAK0475185.1"/>
    </source>
</evidence>
<comment type="caution">
    <text evidence="2">The sequence shown here is derived from an EMBL/GenBank/DDBJ whole genome shotgun (WGS) entry which is preliminary data.</text>
</comment>
<evidence type="ECO:0000313" key="3">
    <source>
        <dbReference type="Proteomes" id="UP001175227"/>
    </source>
</evidence>
<sequence>MTFTPGSQLSSARQKSADNIWIHTFDYSQRHRDSNEVKRTVSSLVCLRWPVFTSNSCFEEVWYTENPPVHPAILYNDAVMEEDMAPLVQYFQEVYKRSQPGFATGCPCFTLFLLSLLYGGLYLDASRACRSSESVQWIKSGPRSVHASHWN</sequence>
<dbReference type="Proteomes" id="UP001175227">
    <property type="component" value="Unassembled WGS sequence"/>
</dbReference>
<keyword evidence="1" id="KW-0472">Membrane</keyword>
<evidence type="ECO:0000256" key="1">
    <source>
        <dbReference type="SAM" id="Phobius"/>
    </source>
</evidence>
<keyword evidence="1" id="KW-1133">Transmembrane helix</keyword>
<gene>
    <name evidence="2" type="ORF">IW261DRAFT_508501</name>
</gene>
<dbReference type="AlphaFoldDB" id="A0AA39UE02"/>
<keyword evidence="3" id="KW-1185">Reference proteome</keyword>
<protein>
    <submittedName>
        <fullName evidence="2">Uncharacterized protein</fullName>
    </submittedName>
</protein>
<reference evidence="2" key="1">
    <citation type="submission" date="2023-06" db="EMBL/GenBank/DDBJ databases">
        <authorList>
            <consortium name="Lawrence Berkeley National Laboratory"/>
            <person name="Ahrendt S."/>
            <person name="Sahu N."/>
            <person name="Indic B."/>
            <person name="Wong-Bajracharya J."/>
            <person name="Merenyi Z."/>
            <person name="Ke H.-M."/>
            <person name="Monk M."/>
            <person name="Kocsube S."/>
            <person name="Drula E."/>
            <person name="Lipzen A."/>
            <person name="Balint B."/>
            <person name="Henrissat B."/>
            <person name="Andreopoulos B."/>
            <person name="Martin F.M."/>
            <person name="Harder C.B."/>
            <person name="Rigling D."/>
            <person name="Ford K.L."/>
            <person name="Foster G.D."/>
            <person name="Pangilinan J."/>
            <person name="Papanicolaou A."/>
            <person name="Barry K."/>
            <person name="LaButti K."/>
            <person name="Viragh M."/>
            <person name="Koriabine M."/>
            <person name="Yan M."/>
            <person name="Riley R."/>
            <person name="Champramary S."/>
            <person name="Plett K.L."/>
            <person name="Tsai I.J."/>
            <person name="Slot J."/>
            <person name="Sipos G."/>
            <person name="Plett J."/>
            <person name="Nagy L.G."/>
            <person name="Grigoriev I.V."/>
        </authorList>
    </citation>
    <scope>NUCLEOTIDE SEQUENCE</scope>
    <source>
        <strain evidence="2">ICMP 16352</strain>
    </source>
</reference>